<keyword evidence="2" id="KW-1185">Reference proteome</keyword>
<evidence type="ECO:0000313" key="1">
    <source>
        <dbReference type="EMBL" id="QDU46412.1"/>
    </source>
</evidence>
<dbReference type="RefSeq" id="WP_145378928.1">
    <property type="nucleotide sequence ID" value="NZ_CP036270.1"/>
</dbReference>
<dbReference type="KEGG" id="sdyn:Mal52_49320"/>
<gene>
    <name evidence="1" type="ORF">Mal52_49320</name>
</gene>
<reference evidence="1 2" key="1">
    <citation type="submission" date="2019-02" db="EMBL/GenBank/DDBJ databases">
        <title>Deep-cultivation of Planctomycetes and their phenomic and genomic characterization uncovers novel biology.</title>
        <authorList>
            <person name="Wiegand S."/>
            <person name="Jogler M."/>
            <person name="Boedeker C."/>
            <person name="Pinto D."/>
            <person name="Vollmers J."/>
            <person name="Rivas-Marin E."/>
            <person name="Kohn T."/>
            <person name="Peeters S.H."/>
            <person name="Heuer A."/>
            <person name="Rast P."/>
            <person name="Oberbeckmann S."/>
            <person name="Bunk B."/>
            <person name="Jeske O."/>
            <person name="Meyerdierks A."/>
            <person name="Storesund J.E."/>
            <person name="Kallscheuer N."/>
            <person name="Luecker S."/>
            <person name="Lage O.M."/>
            <person name="Pohl T."/>
            <person name="Merkel B.J."/>
            <person name="Hornburger P."/>
            <person name="Mueller R.-W."/>
            <person name="Bruemmer F."/>
            <person name="Labrenz M."/>
            <person name="Spormann A.M."/>
            <person name="Op den Camp H."/>
            <person name="Overmann J."/>
            <person name="Amann R."/>
            <person name="Jetten M.S.M."/>
            <person name="Mascher T."/>
            <person name="Medema M.H."/>
            <person name="Devos D.P."/>
            <person name="Kaster A.-K."/>
            <person name="Ovreas L."/>
            <person name="Rohde M."/>
            <person name="Galperin M.Y."/>
            <person name="Jogler C."/>
        </authorList>
    </citation>
    <scope>NUCLEOTIDE SEQUENCE [LARGE SCALE GENOMIC DNA]</scope>
    <source>
        <strain evidence="1 2">Mal52</strain>
    </source>
</reference>
<dbReference type="OrthoDB" id="279532at2"/>
<proteinExistence type="predicted"/>
<sequence length="246" mass="28187">MLRTFVPPFDFHLPRGGRRHFKKMAAQLATQFDTTPEIIDDPIFSYAISGKSQLDRIAHLNDSRPAIVYLSNVVEHSAILIVGECETSDLLAPLEYDSLASFLEAPYVRGYGVSNETPLKAAFDETTIVISDLVCFRNDDDELPDNGLFRVHEKYHDYYICNVLDYDKYFDHCAVFGDAPFFLPSDTHVDLKECVKQLDNYTLREFLLDQAAPFATLGDDHMDDEYIVFYGMDCRQYGDDELTFVR</sequence>
<accession>A0A517ZV99</accession>
<name>A0A517ZV99_9PLAN</name>
<organism evidence="1 2">
    <name type="scientific">Symmachiella dynata</name>
    <dbReference type="NCBI Taxonomy" id="2527995"/>
    <lineage>
        <taxon>Bacteria</taxon>
        <taxon>Pseudomonadati</taxon>
        <taxon>Planctomycetota</taxon>
        <taxon>Planctomycetia</taxon>
        <taxon>Planctomycetales</taxon>
        <taxon>Planctomycetaceae</taxon>
        <taxon>Symmachiella</taxon>
    </lineage>
</organism>
<protein>
    <submittedName>
        <fullName evidence="1">Uncharacterized protein</fullName>
    </submittedName>
</protein>
<dbReference type="EMBL" id="CP036276">
    <property type="protein sequence ID" value="QDU46412.1"/>
    <property type="molecule type" value="Genomic_DNA"/>
</dbReference>
<dbReference type="AlphaFoldDB" id="A0A517ZV99"/>
<evidence type="ECO:0000313" key="2">
    <source>
        <dbReference type="Proteomes" id="UP000319383"/>
    </source>
</evidence>
<dbReference type="Proteomes" id="UP000319383">
    <property type="component" value="Chromosome"/>
</dbReference>